<feature type="compositionally biased region" description="Basic residues" evidence="1">
    <location>
        <begin position="158"/>
        <end position="169"/>
    </location>
</feature>
<proteinExistence type="predicted"/>
<protein>
    <submittedName>
        <fullName evidence="4">Uncharacterized protein</fullName>
    </submittedName>
</protein>
<keyword evidence="3" id="KW-1185">Reference proteome</keyword>
<dbReference type="AlphaFoldDB" id="A0A915E0H3"/>
<feature type="compositionally biased region" description="Polar residues" evidence="1">
    <location>
        <begin position="48"/>
        <end position="58"/>
    </location>
</feature>
<evidence type="ECO:0000256" key="2">
    <source>
        <dbReference type="SAM" id="SignalP"/>
    </source>
</evidence>
<feature type="region of interest" description="Disordered" evidence="1">
    <location>
        <begin position="136"/>
        <end position="169"/>
    </location>
</feature>
<accession>A0A915E0H3</accession>
<name>A0A915E0H3_9BILA</name>
<evidence type="ECO:0000313" key="3">
    <source>
        <dbReference type="Proteomes" id="UP000887574"/>
    </source>
</evidence>
<dbReference type="Proteomes" id="UP000887574">
    <property type="component" value="Unplaced"/>
</dbReference>
<evidence type="ECO:0000256" key="1">
    <source>
        <dbReference type="SAM" id="MobiDB-lite"/>
    </source>
</evidence>
<feature type="compositionally biased region" description="Basic and acidic residues" evidence="1">
    <location>
        <begin position="25"/>
        <end position="44"/>
    </location>
</feature>
<feature type="region of interest" description="Disordered" evidence="1">
    <location>
        <begin position="22"/>
        <end position="58"/>
    </location>
</feature>
<dbReference type="WBParaSite" id="jg25154">
    <property type="protein sequence ID" value="jg25154"/>
    <property type="gene ID" value="jg25154"/>
</dbReference>
<feature type="signal peptide" evidence="2">
    <location>
        <begin position="1"/>
        <end position="24"/>
    </location>
</feature>
<sequence length="231" mass="25910">MNTSSCLLSILTVCLLVTSQLANGAKEESESRESREDETTRSGDETSTESTPTSGQIRQCTCTELAECSAKSREKFRPCADKCVDKLTDNDWNEEEGRKCFAHKQSDKKHCFEGLKNQTCAAEDGTMINKNETFRGFHGRHNHKKGKGSHEMEDHPAHPHSPHHGGKHHRNGFFSFIKKNFGESGKEYMKCMKDCFKKNKKGHCARSLKCGKSGMKNVECSESVNDSNKVN</sequence>
<reference evidence="4" key="1">
    <citation type="submission" date="2022-11" db="UniProtKB">
        <authorList>
            <consortium name="WormBaseParasite"/>
        </authorList>
    </citation>
    <scope>IDENTIFICATION</scope>
</reference>
<evidence type="ECO:0000313" key="4">
    <source>
        <dbReference type="WBParaSite" id="jg25154"/>
    </source>
</evidence>
<dbReference type="PANTHER" id="PTHR34401:SF3">
    <property type="entry name" value="DB DOMAIN-CONTAINING PROTEIN"/>
    <property type="match status" value="1"/>
</dbReference>
<feature type="compositionally biased region" description="Basic and acidic residues" evidence="1">
    <location>
        <begin position="148"/>
        <end position="157"/>
    </location>
</feature>
<dbReference type="PANTHER" id="PTHR34401">
    <property type="entry name" value="PROTEIN CBG12388-RELATED"/>
    <property type="match status" value="1"/>
</dbReference>
<keyword evidence="2" id="KW-0732">Signal</keyword>
<organism evidence="3 4">
    <name type="scientific">Ditylenchus dipsaci</name>
    <dbReference type="NCBI Taxonomy" id="166011"/>
    <lineage>
        <taxon>Eukaryota</taxon>
        <taxon>Metazoa</taxon>
        <taxon>Ecdysozoa</taxon>
        <taxon>Nematoda</taxon>
        <taxon>Chromadorea</taxon>
        <taxon>Rhabditida</taxon>
        <taxon>Tylenchina</taxon>
        <taxon>Tylenchomorpha</taxon>
        <taxon>Sphaerularioidea</taxon>
        <taxon>Anguinidae</taxon>
        <taxon>Anguininae</taxon>
        <taxon>Ditylenchus</taxon>
    </lineage>
</organism>
<feature type="compositionally biased region" description="Basic residues" evidence="1">
    <location>
        <begin position="137"/>
        <end position="147"/>
    </location>
</feature>
<feature type="chain" id="PRO_5036949918" evidence="2">
    <location>
        <begin position="25"/>
        <end position="231"/>
    </location>
</feature>